<feature type="compositionally biased region" description="Basic and acidic residues" evidence="1">
    <location>
        <begin position="14"/>
        <end position="28"/>
    </location>
</feature>
<organism evidence="2 3">
    <name type="scientific">Pleurodeles waltl</name>
    <name type="common">Iberian ribbed newt</name>
    <dbReference type="NCBI Taxonomy" id="8319"/>
    <lineage>
        <taxon>Eukaryota</taxon>
        <taxon>Metazoa</taxon>
        <taxon>Chordata</taxon>
        <taxon>Craniata</taxon>
        <taxon>Vertebrata</taxon>
        <taxon>Euteleostomi</taxon>
        <taxon>Amphibia</taxon>
        <taxon>Batrachia</taxon>
        <taxon>Caudata</taxon>
        <taxon>Salamandroidea</taxon>
        <taxon>Salamandridae</taxon>
        <taxon>Pleurodelinae</taxon>
        <taxon>Pleurodeles</taxon>
    </lineage>
</organism>
<feature type="region of interest" description="Disordered" evidence="1">
    <location>
        <begin position="1"/>
        <end position="28"/>
    </location>
</feature>
<protein>
    <submittedName>
        <fullName evidence="2">Uncharacterized protein</fullName>
    </submittedName>
</protein>
<dbReference type="EMBL" id="JANPWB010000003">
    <property type="protein sequence ID" value="KAJ1201563.1"/>
    <property type="molecule type" value="Genomic_DNA"/>
</dbReference>
<evidence type="ECO:0000313" key="2">
    <source>
        <dbReference type="EMBL" id="KAJ1201563.1"/>
    </source>
</evidence>
<dbReference type="AlphaFoldDB" id="A0AAV7VML0"/>
<keyword evidence="3" id="KW-1185">Reference proteome</keyword>
<proteinExistence type="predicted"/>
<dbReference type="Proteomes" id="UP001066276">
    <property type="component" value="Chromosome 2_1"/>
</dbReference>
<comment type="caution">
    <text evidence="2">The sequence shown here is derived from an EMBL/GenBank/DDBJ whole genome shotgun (WGS) entry which is preliminary data.</text>
</comment>
<evidence type="ECO:0000256" key="1">
    <source>
        <dbReference type="SAM" id="MobiDB-lite"/>
    </source>
</evidence>
<evidence type="ECO:0000313" key="3">
    <source>
        <dbReference type="Proteomes" id="UP001066276"/>
    </source>
</evidence>
<name>A0AAV7VML0_PLEWA</name>
<accession>A0AAV7VML0</accession>
<gene>
    <name evidence="2" type="ORF">NDU88_005371</name>
</gene>
<reference evidence="2" key="1">
    <citation type="journal article" date="2022" name="bioRxiv">
        <title>Sequencing and chromosome-scale assembly of the giantPleurodeles waltlgenome.</title>
        <authorList>
            <person name="Brown T."/>
            <person name="Elewa A."/>
            <person name="Iarovenko S."/>
            <person name="Subramanian E."/>
            <person name="Araus A.J."/>
            <person name="Petzold A."/>
            <person name="Susuki M."/>
            <person name="Suzuki K.-i.T."/>
            <person name="Hayashi T."/>
            <person name="Toyoda A."/>
            <person name="Oliveira C."/>
            <person name="Osipova E."/>
            <person name="Leigh N.D."/>
            <person name="Simon A."/>
            <person name="Yun M.H."/>
        </authorList>
    </citation>
    <scope>NUCLEOTIDE SEQUENCE</scope>
    <source>
        <strain evidence="2">20211129_DDA</strain>
        <tissue evidence="2">Liver</tissue>
    </source>
</reference>
<sequence>MLSGTLLTGPLRLRQSDRRTRKQSRAEVVTRDASFRGLRRGYTVSRGGLQDTEKVPAKAILSLRAEA</sequence>